<dbReference type="Proteomes" id="UP001595796">
    <property type="component" value="Unassembled WGS sequence"/>
</dbReference>
<sequence length="103" mass="11748">MVFSVQQIKFEFLMYIKEFGGRAEDWQVGTCSDPRAAMFESGKVDESADIWLWKPAMTPQAAAMIYRFMTQQFRVNPAPFSVSGPDCACVFLYKVRDEQTIAS</sequence>
<proteinExistence type="predicted"/>
<organism evidence="1 2">
    <name type="scientific">Flaviflagellibacter deserti</name>
    <dbReference type="NCBI Taxonomy" id="2267266"/>
    <lineage>
        <taxon>Bacteria</taxon>
        <taxon>Pseudomonadati</taxon>
        <taxon>Pseudomonadota</taxon>
        <taxon>Alphaproteobacteria</taxon>
        <taxon>Hyphomicrobiales</taxon>
        <taxon>Flaviflagellibacter</taxon>
    </lineage>
</organism>
<evidence type="ECO:0000313" key="1">
    <source>
        <dbReference type="EMBL" id="MFC5068905.1"/>
    </source>
</evidence>
<reference evidence="2" key="1">
    <citation type="journal article" date="2019" name="Int. J. Syst. Evol. Microbiol.">
        <title>The Global Catalogue of Microorganisms (GCM) 10K type strain sequencing project: providing services to taxonomists for standard genome sequencing and annotation.</title>
        <authorList>
            <consortium name="The Broad Institute Genomics Platform"/>
            <consortium name="The Broad Institute Genome Sequencing Center for Infectious Disease"/>
            <person name="Wu L."/>
            <person name="Ma J."/>
        </authorList>
    </citation>
    <scope>NUCLEOTIDE SEQUENCE [LARGE SCALE GENOMIC DNA]</scope>
    <source>
        <strain evidence="2">CGMCC 1.16444</strain>
    </source>
</reference>
<keyword evidence="2" id="KW-1185">Reference proteome</keyword>
<dbReference type="EMBL" id="JBHSJF010000006">
    <property type="protein sequence ID" value="MFC5068905.1"/>
    <property type="molecule type" value="Genomic_DNA"/>
</dbReference>
<gene>
    <name evidence="1" type="ORF">ACFPFW_12890</name>
</gene>
<comment type="caution">
    <text evidence="1">The sequence shown here is derived from an EMBL/GenBank/DDBJ whole genome shotgun (WGS) entry which is preliminary data.</text>
</comment>
<protein>
    <submittedName>
        <fullName evidence="1">Uncharacterized protein</fullName>
    </submittedName>
</protein>
<accession>A0ABV9Z5C1</accession>
<dbReference type="RefSeq" id="WP_114956861.1">
    <property type="nucleotide sequence ID" value="NZ_JBHSJF010000006.1"/>
</dbReference>
<evidence type="ECO:0000313" key="2">
    <source>
        <dbReference type="Proteomes" id="UP001595796"/>
    </source>
</evidence>
<name>A0ABV9Z5C1_9HYPH</name>